<gene>
    <name evidence="1" type="ORF">EGN73_14930</name>
</gene>
<dbReference type="AlphaFoldDB" id="A0A951IYE9"/>
<dbReference type="RefSeq" id="WP_219291525.1">
    <property type="nucleotide sequence ID" value="NZ_RPHB01000007.1"/>
</dbReference>
<protein>
    <submittedName>
        <fullName evidence="1">Uncharacterized protein</fullName>
    </submittedName>
</protein>
<dbReference type="Proteomes" id="UP000727490">
    <property type="component" value="Unassembled WGS sequence"/>
</dbReference>
<sequence>MKTNNNFKYDLEIGKQAENLLGQLLEGNHLEVKFDKYKNNRFFIEVFKRKGNNPDGSPKYVFSGLGVTQAEFYALMKNNIFIIIKTSDLKKLIKHKVNTQGNGKLSSIAIGGGDGGRSYGVLVTVEEIIEWQANNRTYKESIIDVQPALEGGENE</sequence>
<name>A0A951IYE9_9BACT</name>
<reference evidence="1 2" key="1">
    <citation type="journal article" date="2020" name="Syst. Appl. Microbiol.">
        <title>Arthrospiribacter ruber gen. nov., sp. nov., a novel bacterium isolated from Arthrospira cultures.</title>
        <authorList>
            <person name="Waleron M."/>
            <person name="Misztak A."/>
            <person name="Waleron M.M."/>
            <person name="Furmaniak M."/>
            <person name="Mrozik A."/>
            <person name="Waleron K."/>
        </authorList>
    </citation>
    <scope>NUCLEOTIDE SEQUENCE [LARGE SCALE GENOMIC DNA]</scope>
    <source>
        <strain evidence="1 2">DPMB0001</strain>
    </source>
</reference>
<evidence type="ECO:0000313" key="1">
    <source>
        <dbReference type="EMBL" id="MBW3469093.1"/>
    </source>
</evidence>
<accession>A0A951IYE9</accession>
<dbReference type="EMBL" id="RPHB01000007">
    <property type="protein sequence ID" value="MBW3469093.1"/>
    <property type="molecule type" value="Genomic_DNA"/>
</dbReference>
<keyword evidence="2" id="KW-1185">Reference proteome</keyword>
<evidence type="ECO:0000313" key="2">
    <source>
        <dbReference type="Proteomes" id="UP000727490"/>
    </source>
</evidence>
<comment type="caution">
    <text evidence="1">The sequence shown here is derived from an EMBL/GenBank/DDBJ whole genome shotgun (WGS) entry which is preliminary data.</text>
</comment>
<proteinExistence type="predicted"/>
<organism evidence="1 2">
    <name type="scientific">Arthrospiribacter ruber</name>
    <dbReference type="NCBI Taxonomy" id="2487934"/>
    <lineage>
        <taxon>Bacteria</taxon>
        <taxon>Pseudomonadati</taxon>
        <taxon>Bacteroidota</taxon>
        <taxon>Cytophagia</taxon>
        <taxon>Cytophagales</taxon>
        <taxon>Cyclobacteriaceae</taxon>
        <taxon>Arthrospiribacter</taxon>
    </lineage>
</organism>